<feature type="region of interest" description="Disordered" evidence="1">
    <location>
        <begin position="63"/>
        <end position="103"/>
    </location>
</feature>
<proteinExistence type="predicted"/>
<sequence length="117" mass="13340">MSEMFREIMRQSKPKLERMPSSTSLNSFKELRRRISVDSMAEESTDGAQDLEYQVTLTTTPTFSHTSTTLSHTSITHLSPPNHHPHPLPYLHHPPLTPTPIPDPYPTHFPHVSFSLL</sequence>
<feature type="compositionally biased region" description="Low complexity" evidence="1">
    <location>
        <begin position="63"/>
        <end position="81"/>
    </location>
</feature>
<keyword evidence="3" id="KW-1185">Reference proteome</keyword>
<dbReference type="EMBL" id="JAWQEG010003643">
    <property type="protein sequence ID" value="KAK3865204.1"/>
    <property type="molecule type" value="Genomic_DNA"/>
</dbReference>
<dbReference type="AlphaFoldDB" id="A0AAE1F1K0"/>
<evidence type="ECO:0000256" key="1">
    <source>
        <dbReference type="SAM" id="MobiDB-lite"/>
    </source>
</evidence>
<dbReference type="Proteomes" id="UP001286313">
    <property type="component" value="Unassembled WGS sequence"/>
</dbReference>
<organism evidence="2 3">
    <name type="scientific">Petrolisthes cinctipes</name>
    <name type="common">Flat porcelain crab</name>
    <dbReference type="NCBI Taxonomy" id="88211"/>
    <lineage>
        <taxon>Eukaryota</taxon>
        <taxon>Metazoa</taxon>
        <taxon>Ecdysozoa</taxon>
        <taxon>Arthropoda</taxon>
        <taxon>Crustacea</taxon>
        <taxon>Multicrustacea</taxon>
        <taxon>Malacostraca</taxon>
        <taxon>Eumalacostraca</taxon>
        <taxon>Eucarida</taxon>
        <taxon>Decapoda</taxon>
        <taxon>Pleocyemata</taxon>
        <taxon>Anomura</taxon>
        <taxon>Galatheoidea</taxon>
        <taxon>Porcellanidae</taxon>
        <taxon>Petrolisthes</taxon>
    </lineage>
</organism>
<feature type="compositionally biased region" description="Basic and acidic residues" evidence="1">
    <location>
        <begin position="1"/>
        <end position="18"/>
    </location>
</feature>
<gene>
    <name evidence="2" type="ORF">Pcinc_029176</name>
</gene>
<feature type="region of interest" description="Disordered" evidence="1">
    <location>
        <begin position="1"/>
        <end position="27"/>
    </location>
</feature>
<reference evidence="2" key="1">
    <citation type="submission" date="2023-10" db="EMBL/GenBank/DDBJ databases">
        <title>Genome assemblies of two species of porcelain crab, Petrolisthes cinctipes and Petrolisthes manimaculis (Anomura: Porcellanidae).</title>
        <authorList>
            <person name="Angst P."/>
        </authorList>
    </citation>
    <scope>NUCLEOTIDE SEQUENCE</scope>
    <source>
        <strain evidence="2">PB745_01</strain>
        <tissue evidence="2">Gill</tissue>
    </source>
</reference>
<name>A0AAE1F1K0_PETCI</name>
<evidence type="ECO:0000313" key="2">
    <source>
        <dbReference type="EMBL" id="KAK3865204.1"/>
    </source>
</evidence>
<comment type="caution">
    <text evidence="2">The sequence shown here is derived from an EMBL/GenBank/DDBJ whole genome shotgun (WGS) entry which is preliminary data.</text>
</comment>
<protein>
    <submittedName>
        <fullName evidence="2">Uncharacterized protein</fullName>
    </submittedName>
</protein>
<evidence type="ECO:0000313" key="3">
    <source>
        <dbReference type="Proteomes" id="UP001286313"/>
    </source>
</evidence>
<accession>A0AAE1F1K0</accession>